<reference evidence="4 5" key="1">
    <citation type="journal article" date="2021" name="Comput. Struct. Biotechnol. J.">
        <title>De novo genome assembly of the potent medicinal plant Rehmannia glutinosa using nanopore technology.</title>
        <authorList>
            <person name="Ma L."/>
            <person name="Dong C."/>
            <person name="Song C."/>
            <person name="Wang X."/>
            <person name="Zheng X."/>
            <person name="Niu Y."/>
            <person name="Chen S."/>
            <person name="Feng W."/>
        </authorList>
    </citation>
    <scope>NUCLEOTIDE SEQUENCE [LARGE SCALE GENOMIC DNA]</scope>
    <source>
        <strain evidence="4">DH-2019</strain>
    </source>
</reference>
<feature type="compositionally biased region" description="Basic and acidic residues" evidence="1">
    <location>
        <begin position="121"/>
        <end position="131"/>
    </location>
</feature>
<feature type="compositionally biased region" description="Polar residues" evidence="1">
    <location>
        <begin position="683"/>
        <end position="706"/>
    </location>
</feature>
<dbReference type="PANTHER" id="PTHR31680">
    <property type="entry name" value="LONGIFOLIA PROTEIN"/>
    <property type="match status" value="1"/>
</dbReference>
<feature type="compositionally biased region" description="Polar residues" evidence="1">
    <location>
        <begin position="558"/>
        <end position="567"/>
    </location>
</feature>
<dbReference type="EMBL" id="JABTTQ020000006">
    <property type="protein sequence ID" value="KAK6153478.1"/>
    <property type="molecule type" value="Genomic_DNA"/>
</dbReference>
<keyword evidence="5" id="KW-1185">Reference proteome</keyword>
<protein>
    <recommendedName>
        <fullName evidence="6">DUF4378 domain-containing protein</fullName>
    </recommendedName>
</protein>
<feature type="compositionally biased region" description="Low complexity" evidence="1">
    <location>
        <begin position="285"/>
        <end position="297"/>
    </location>
</feature>
<dbReference type="InterPro" id="IPR025486">
    <property type="entry name" value="DUF4378"/>
</dbReference>
<proteinExistence type="predicted"/>
<feature type="compositionally biased region" description="Polar residues" evidence="1">
    <location>
        <begin position="499"/>
        <end position="512"/>
    </location>
</feature>
<feature type="compositionally biased region" description="Polar residues" evidence="1">
    <location>
        <begin position="602"/>
        <end position="617"/>
    </location>
</feature>
<evidence type="ECO:0000259" key="2">
    <source>
        <dbReference type="Pfam" id="PF14309"/>
    </source>
</evidence>
<feature type="region of interest" description="Disordered" evidence="1">
    <location>
        <begin position="683"/>
        <end position="707"/>
    </location>
</feature>
<dbReference type="InterPro" id="IPR032795">
    <property type="entry name" value="DUF3741-assoc"/>
</dbReference>
<feature type="compositionally biased region" description="Basic and acidic residues" evidence="1">
    <location>
        <begin position="96"/>
        <end position="112"/>
    </location>
</feature>
<feature type="domain" description="DUF4378" evidence="2">
    <location>
        <begin position="747"/>
        <end position="926"/>
    </location>
</feature>
<feature type="region of interest" description="Disordered" evidence="1">
    <location>
        <begin position="60"/>
        <end position="155"/>
    </location>
</feature>
<dbReference type="Pfam" id="PF14383">
    <property type="entry name" value="VARLMGL"/>
    <property type="match status" value="1"/>
</dbReference>
<feature type="compositionally biased region" description="Polar residues" evidence="1">
    <location>
        <begin position="400"/>
        <end position="412"/>
    </location>
</feature>
<evidence type="ECO:0000256" key="1">
    <source>
        <dbReference type="SAM" id="MobiDB-lite"/>
    </source>
</evidence>
<name>A0ABR0X1A8_REHGL</name>
<feature type="region of interest" description="Disordered" evidence="1">
    <location>
        <begin position="381"/>
        <end position="425"/>
    </location>
</feature>
<evidence type="ECO:0008006" key="6">
    <source>
        <dbReference type="Google" id="ProtNLM"/>
    </source>
</evidence>
<feature type="region of interest" description="Disordered" evidence="1">
    <location>
        <begin position="489"/>
        <end position="617"/>
    </location>
</feature>
<feature type="compositionally biased region" description="Low complexity" evidence="1">
    <location>
        <begin position="11"/>
        <end position="27"/>
    </location>
</feature>
<organism evidence="4 5">
    <name type="scientific">Rehmannia glutinosa</name>
    <name type="common">Chinese foxglove</name>
    <dbReference type="NCBI Taxonomy" id="99300"/>
    <lineage>
        <taxon>Eukaryota</taxon>
        <taxon>Viridiplantae</taxon>
        <taxon>Streptophyta</taxon>
        <taxon>Embryophyta</taxon>
        <taxon>Tracheophyta</taxon>
        <taxon>Spermatophyta</taxon>
        <taxon>Magnoliopsida</taxon>
        <taxon>eudicotyledons</taxon>
        <taxon>Gunneridae</taxon>
        <taxon>Pentapetalae</taxon>
        <taxon>asterids</taxon>
        <taxon>lamiids</taxon>
        <taxon>Lamiales</taxon>
        <taxon>Orobanchaceae</taxon>
        <taxon>Rehmannieae</taxon>
        <taxon>Rehmannia</taxon>
    </lineage>
</organism>
<comment type="caution">
    <text evidence="4">The sequence shown here is derived from an EMBL/GenBank/DDBJ whole genome shotgun (WGS) entry which is preliminary data.</text>
</comment>
<feature type="domain" description="DUF3741" evidence="3">
    <location>
        <begin position="228"/>
        <end position="248"/>
    </location>
</feature>
<feature type="compositionally biased region" description="Low complexity" evidence="1">
    <location>
        <begin position="83"/>
        <end position="92"/>
    </location>
</feature>
<dbReference type="PANTHER" id="PTHR31680:SF4">
    <property type="entry name" value="LONGIFOLIA PROTEIN"/>
    <property type="match status" value="1"/>
</dbReference>
<dbReference type="Pfam" id="PF14309">
    <property type="entry name" value="DUF4378"/>
    <property type="match status" value="1"/>
</dbReference>
<dbReference type="InterPro" id="IPR033334">
    <property type="entry name" value="LNG1/2"/>
</dbReference>
<feature type="region of interest" description="Disordered" evidence="1">
    <location>
        <begin position="458"/>
        <end position="477"/>
    </location>
</feature>
<evidence type="ECO:0000313" key="5">
    <source>
        <dbReference type="Proteomes" id="UP001318860"/>
    </source>
</evidence>
<evidence type="ECO:0000313" key="4">
    <source>
        <dbReference type="EMBL" id="KAK6153478.1"/>
    </source>
</evidence>
<accession>A0ABR0X1A8</accession>
<feature type="region of interest" description="Disordered" evidence="1">
    <location>
        <begin position="1"/>
        <end position="29"/>
    </location>
</feature>
<dbReference type="Proteomes" id="UP001318860">
    <property type="component" value="Unassembled WGS sequence"/>
</dbReference>
<evidence type="ECO:0000259" key="3">
    <source>
        <dbReference type="Pfam" id="PF14383"/>
    </source>
</evidence>
<gene>
    <name evidence="4" type="ORF">DH2020_013117</name>
</gene>
<sequence>MPDRQRVSTESSRASFSSSSRSSSFSSLDCNRATQLETSFDRAVDLRDLVKDSIYRDVQGLSIKAKTTEEDAVPITKYRDSQRQQSNSSDGSCGSRLDKKQSTPADLKESIRRLAKLQEVAPHHHEPKELLRSSSYHSKDSSSFPNSKDAPRFSYDGREINRTRFNSHDGLNSTLKLKDLPRLSLDSREGSMRSLSADSKSKIFSKPFQKDNGVFDGNIQNQQHTPVNHARPPSVVAKLMGLETLPNSISTSDTNTGSCRSYPDEDFVSVTSSFQTNPRKPIQLSSSSSNSLKDPSSPRWRNSDCSMKPLSRFPVEPAPWKQMKLASRSTRDPAKGLTTFPSVYSEIEKRLNDLEFTQSGKDLRALKQIMEAMQAKGLLENPLEGQGSNFTSHEDHEQKNISSTRSVDNQKPQSDRVYGSTKRKTVSAQNYESSIVIMKPAKLVVKSGIPAASVISLDGLSGLPNRKGLSNGRKSNDLIFKSSQRDNALKSVNMKNDRTIMTAQPSTRSQQMAKEGNAGRVKSSGSISPRMQQKKPEPEKRSRPPIPSDSSKSKRQPNKPQGESNSLGGKRRPKHPHSQQSDDKLSEVSVESRNLSSHEYEDSAQSNEIADVTNSERSGLVEKKSTLTLSEEESVESGFVPTEYSSPVSVLDDVVYKNDSPSPIKYVGKTLKVDVSMDNEMNSNATQQSSADSFVSNSNESGATSDINRKKLQKIGNLVQKLRRLNSSHDETRVDYIAALCENTNPDHRYISEILLTSGLLLRDLGSTLTDFQFHPSGHPINPDLFLVLEQRKASTLTKEECRTKKTIQFTTIEKFRRKLIFDTVNEILARKLELTGPDCDPWIRRLKLARTALNAQKLLRELCSEIEGLKNNNLKCISDEEDEGWKNILYKDVIYRSERWIDFDVEISGAVLDIERSIFKDLVDEIVVGE</sequence>
<feature type="region of interest" description="Disordered" evidence="1">
    <location>
        <begin position="272"/>
        <end position="314"/>
    </location>
</feature>